<reference evidence="2 3" key="1">
    <citation type="submission" date="2015-02" db="EMBL/GenBank/DDBJ databases">
        <title>Draft genome sequences of ten Microbacterium spp. with emphasis on heavy metal contaminated environments.</title>
        <authorList>
            <person name="Corretto E."/>
        </authorList>
    </citation>
    <scope>NUCLEOTIDE SEQUENCE [LARGE SCALE GENOMIC DNA]</scope>
    <source>
        <strain evidence="2 3">ARN176</strain>
    </source>
</reference>
<sequence>MSRRDGARRTFTGILALFGVLLLGLMLWAPPLQKTDASYTDAEFAGGSGVNAVRLVPPQITGVSTCRSALLGGNIMVVTWKWTAQTAPYSGFTAAADTEWQIAGTAWQAVPTTGPDANGTYTTTFTSSLLSGLLGGLLGETFSSNVRTKAWTGWVSPTVSTLTYTKPILSTPTCTFANGS</sequence>
<comment type="caution">
    <text evidence="2">The sequence shown here is derived from an EMBL/GenBank/DDBJ whole genome shotgun (WGS) entry which is preliminary data.</text>
</comment>
<dbReference type="AlphaFoldDB" id="A0A0F0LDD7"/>
<keyword evidence="3" id="KW-1185">Reference proteome</keyword>
<accession>A0A0F0LDD7</accession>
<keyword evidence="1" id="KW-1133">Transmembrane helix</keyword>
<keyword evidence="1" id="KW-0812">Transmembrane</keyword>
<organism evidence="2 3">
    <name type="scientific">Microbacterium azadirachtae</name>
    <dbReference type="NCBI Taxonomy" id="582680"/>
    <lineage>
        <taxon>Bacteria</taxon>
        <taxon>Bacillati</taxon>
        <taxon>Actinomycetota</taxon>
        <taxon>Actinomycetes</taxon>
        <taxon>Micrococcales</taxon>
        <taxon>Microbacteriaceae</taxon>
        <taxon>Microbacterium</taxon>
    </lineage>
</organism>
<dbReference type="RefSeq" id="WP_045273385.1">
    <property type="nucleotide sequence ID" value="NZ_JYIX01000039.1"/>
</dbReference>
<gene>
    <name evidence="2" type="ORF">RS86_03333</name>
</gene>
<dbReference type="STRING" id="582680.RS86_03333"/>
<dbReference type="Proteomes" id="UP000033740">
    <property type="component" value="Unassembled WGS sequence"/>
</dbReference>
<keyword evidence="1" id="KW-0472">Membrane</keyword>
<proteinExistence type="predicted"/>
<dbReference type="EMBL" id="JYIX01000039">
    <property type="protein sequence ID" value="KJL31217.1"/>
    <property type="molecule type" value="Genomic_DNA"/>
</dbReference>
<evidence type="ECO:0000313" key="3">
    <source>
        <dbReference type="Proteomes" id="UP000033740"/>
    </source>
</evidence>
<feature type="transmembrane region" description="Helical" evidence="1">
    <location>
        <begin position="12"/>
        <end position="29"/>
    </location>
</feature>
<evidence type="ECO:0000313" key="2">
    <source>
        <dbReference type="EMBL" id="KJL31217.1"/>
    </source>
</evidence>
<protein>
    <submittedName>
        <fullName evidence="2">Uncharacterized protein</fullName>
    </submittedName>
</protein>
<evidence type="ECO:0000256" key="1">
    <source>
        <dbReference type="SAM" id="Phobius"/>
    </source>
</evidence>
<dbReference type="PATRIC" id="fig|582680.6.peg.3419"/>
<name>A0A0F0LDD7_9MICO</name>